<name>A0ABS3BPA3_9BACT</name>
<proteinExistence type="predicted"/>
<gene>
    <name evidence="2" type="ORF">J0A67_04340</name>
</gene>
<reference evidence="2 3" key="1">
    <citation type="submission" date="2021-03" db="EMBL/GenBank/DDBJ databases">
        <title>novel species isolated from a fishpond in China.</title>
        <authorList>
            <person name="Lu H."/>
            <person name="Cai Z."/>
        </authorList>
    </citation>
    <scope>NUCLEOTIDE SEQUENCE [LARGE SCALE GENOMIC DNA]</scope>
    <source>
        <strain evidence="2 3">JCM 31546</strain>
    </source>
</reference>
<evidence type="ECO:0000313" key="3">
    <source>
        <dbReference type="Proteomes" id="UP000664698"/>
    </source>
</evidence>
<keyword evidence="3" id="KW-1185">Reference proteome</keyword>
<comment type="caution">
    <text evidence="2">The sequence shown here is derived from an EMBL/GenBank/DDBJ whole genome shotgun (WGS) entry which is preliminary data.</text>
</comment>
<feature type="domain" description="YdhG-like" evidence="1">
    <location>
        <begin position="15"/>
        <end position="114"/>
    </location>
</feature>
<dbReference type="Gene3D" id="3.90.1150.200">
    <property type="match status" value="1"/>
</dbReference>
<dbReference type="InterPro" id="IPR014922">
    <property type="entry name" value="YdhG-like"/>
</dbReference>
<organism evidence="2 3">
    <name type="scientific">Algoriphagus aestuariicola</name>
    <dbReference type="NCBI Taxonomy" id="1852016"/>
    <lineage>
        <taxon>Bacteria</taxon>
        <taxon>Pseudomonadati</taxon>
        <taxon>Bacteroidota</taxon>
        <taxon>Cytophagia</taxon>
        <taxon>Cytophagales</taxon>
        <taxon>Cyclobacteriaceae</taxon>
        <taxon>Algoriphagus</taxon>
    </lineage>
</organism>
<dbReference type="Pfam" id="PF08818">
    <property type="entry name" value="DUF1801"/>
    <property type="match status" value="1"/>
</dbReference>
<evidence type="ECO:0000313" key="2">
    <source>
        <dbReference type="EMBL" id="MBN7800076.1"/>
    </source>
</evidence>
<sequence length="122" mass="13849">MTIEEFINQYDPKVQGIFLQVRKLALELLPDAEEILYEGWKNVSYGTGESRSDKDLIIYIAPFKDSVNLGFFRGAILSDKNRLLKGSGALLRHLKIKQIADIDQVAIKELILEAKNERLGTK</sequence>
<evidence type="ECO:0000259" key="1">
    <source>
        <dbReference type="Pfam" id="PF08818"/>
    </source>
</evidence>
<accession>A0ABS3BPA3</accession>
<dbReference type="Proteomes" id="UP000664698">
    <property type="component" value="Unassembled WGS sequence"/>
</dbReference>
<dbReference type="EMBL" id="JAFKCW010000001">
    <property type="protein sequence ID" value="MBN7800076.1"/>
    <property type="molecule type" value="Genomic_DNA"/>
</dbReference>
<dbReference type="SUPFAM" id="SSF159888">
    <property type="entry name" value="YdhG-like"/>
    <property type="match status" value="1"/>
</dbReference>
<protein>
    <submittedName>
        <fullName evidence="2">DUF1801 domain-containing protein</fullName>
    </submittedName>
</protein>
<dbReference type="RefSeq" id="WP_206568040.1">
    <property type="nucleotide sequence ID" value="NZ_JAFKCW010000001.1"/>
</dbReference>